<evidence type="ECO:0000256" key="26">
    <source>
        <dbReference type="PROSITE-ProRule" id="PRU00124"/>
    </source>
</evidence>
<proteinExistence type="inferred from homology"/>
<evidence type="ECO:0000313" key="31">
    <source>
        <dbReference type="EMBL" id="CAD7087782.1"/>
    </source>
</evidence>
<evidence type="ECO:0000256" key="8">
    <source>
        <dbReference type="ARBA" id="ARBA00007041"/>
    </source>
</evidence>
<keyword evidence="16" id="KW-0967">Endosome</keyword>
<organism evidence="31 32">
    <name type="scientific">Hermetia illucens</name>
    <name type="common">Black soldier fly</name>
    <dbReference type="NCBI Taxonomy" id="343691"/>
    <lineage>
        <taxon>Eukaryota</taxon>
        <taxon>Metazoa</taxon>
        <taxon>Ecdysozoa</taxon>
        <taxon>Arthropoda</taxon>
        <taxon>Hexapoda</taxon>
        <taxon>Insecta</taxon>
        <taxon>Pterygota</taxon>
        <taxon>Neoptera</taxon>
        <taxon>Endopterygota</taxon>
        <taxon>Diptera</taxon>
        <taxon>Brachycera</taxon>
        <taxon>Stratiomyomorpha</taxon>
        <taxon>Stratiomyidae</taxon>
        <taxon>Hermetiinae</taxon>
        <taxon>Hermetia</taxon>
    </lineage>
</organism>
<evidence type="ECO:0000256" key="18">
    <source>
        <dbReference type="ARBA" id="ARBA00023034"/>
    </source>
</evidence>
<feature type="chain" id="PRO_5031521318" description="Sortilin-related receptor" evidence="29">
    <location>
        <begin position="21"/>
        <end position="2186"/>
    </location>
</feature>
<dbReference type="OrthoDB" id="443634at2759"/>
<evidence type="ECO:0000256" key="7">
    <source>
        <dbReference type="ARBA" id="ARBA00004545"/>
    </source>
</evidence>
<reference evidence="31 32" key="1">
    <citation type="submission" date="2020-11" db="EMBL/GenBank/DDBJ databases">
        <authorList>
            <person name="Wallbank WR R."/>
            <person name="Pardo Diaz C."/>
            <person name="Kozak K."/>
            <person name="Martin S."/>
            <person name="Jiggins C."/>
            <person name="Moest M."/>
            <person name="Warren A I."/>
            <person name="Generalovic N T."/>
            <person name="Byers J.R.P. K."/>
            <person name="Montejo-Kovacevich G."/>
            <person name="Yen C E."/>
        </authorList>
    </citation>
    <scope>NUCLEOTIDE SEQUENCE [LARGE SCALE GENOMIC DNA]</scope>
</reference>
<feature type="disulfide bond" evidence="26">
    <location>
        <begin position="1292"/>
        <end position="1307"/>
    </location>
</feature>
<dbReference type="Gene3D" id="3.30.60.270">
    <property type="match status" value="1"/>
</dbReference>
<keyword evidence="20 26" id="KW-1015">Disulfide bond</keyword>
<feature type="signal peptide" evidence="29">
    <location>
        <begin position="1"/>
        <end position="20"/>
    </location>
</feature>
<keyword evidence="11" id="KW-1003">Cell membrane</keyword>
<dbReference type="Gene3D" id="2.10.70.80">
    <property type="match status" value="1"/>
</dbReference>
<dbReference type="InterPro" id="IPR000033">
    <property type="entry name" value="LDLR_classB_rpt"/>
</dbReference>
<evidence type="ECO:0000256" key="29">
    <source>
        <dbReference type="SAM" id="SignalP"/>
    </source>
</evidence>
<dbReference type="InterPro" id="IPR013783">
    <property type="entry name" value="Ig-like_fold"/>
</dbReference>
<dbReference type="Pfam" id="PF15901">
    <property type="entry name" value="Sortilin_C"/>
    <property type="match status" value="1"/>
</dbReference>
<keyword evidence="10" id="KW-0813">Transport</keyword>
<dbReference type="PRINTS" id="PR00261">
    <property type="entry name" value="LDLRECEPTOR"/>
</dbReference>
<evidence type="ECO:0000256" key="19">
    <source>
        <dbReference type="ARBA" id="ARBA00023136"/>
    </source>
</evidence>
<dbReference type="SMART" id="SM00181">
    <property type="entry name" value="EGF"/>
    <property type="match status" value="2"/>
</dbReference>
<dbReference type="Pfam" id="PF25814">
    <property type="entry name" value="fn3_SORL1"/>
    <property type="match status" value="1"/>
</dbReference>
<dbReference type="Pfam" id="PF00057">
    <property type="entry name" value="Ldl_recept_a"/>
    <property type="match status" value="9"/>
</dbReference>
<evidence type="ECO:0000256" key="21">
    <source>
        <dbReference type="ARBA" id="ARBA00023170"/>
    </source>
</evidence>
<dbReference type="Pfam" id="PF15902">
    <property type="entry name" value="Sortilin-Vps10"/>
    <property type="match status" value="1"/>
</dbReference>
<dbReference type="GO" id="GO:0031901">
    <property type="term" value="C:early endosome membrane"/>
    <property type="evidence" value="ECO:0007669"/>
    <property type="project" value="UniProtKB-SubCell"/>
</dbReference>
<dbReference type="InterPro" id="IPR057841">
    <property type="entry name" value="FN3_SORL1"/>
</dbReference>
<dbReference type="InterPro" id="IPR006581">
    <property type="entry name" value="VPS10"/>
</dbReference>
<evidence type="ECO:0000256" key="5">
    <source>
        <dbReference type="ARBA" id="ARBA00004393"/>
    </source>
</evidence>
<dbReference type="InterPro" id="IPR036116">
    <property type="entry name" value="FN3_sf"/>
</dbReference>
<dbReference type="InterPro" id="IPR002172">
    <property type="entry name" value="LDrepeatLR_classA_rpt"/>
</dbReference>
<dbReference type="PROSITE" id="PS50853">
    <property type="entry name" value="FN3"/>
    <property type="match status" value="2"/>
</dbReference>
<dbReference type="FunFam" id="2.120.10.30:FF:000241">
    <property type="entry name" value="Low-density lipoprotein receptor-related protein 6"/>
    <property type="match status" value="1"/>
</dbReference>
<evidence type="ECO:0000256" key="25">
    <source>
        <dbReference type="ARBA" id="ARBA00032450"/>
    </source>
</evidence>
<evidence type="ECO:0000256" key="4">
    <source>
        <dbReference type="ARBA" id="ARBA00004212"/>
    </source>
</evidence>
<feature type="disulfide bond" evidence="26">
    <location>
        <begin position="1253"/>
        <end position="1268"/>
    </location>
</feature>
<gene>
    <name evidence="31" type="ORF">HERILL_LOCUS10464</name>
</gene>
<sequence length="2186" mass="248379">MCSRAGCIILVFIYFCVVESESSIRYGFPSDYLHVNLEIADKLRQPKIFNLHTSDLNRRSHIASSRHKRHLNITTNSFPKERSKSVNDDQSTNITVKVNALNDSHAQLMVHWLGDGSDIMICLARDPPLGPHDDAQKLPEVSPSSVYFSYDYGDTFINKTHLFKVLINGTEYNSTLDQFMTHPKFDTIIFTDSRNRAIFYVPDKGEIIDRHMLDFTPSDVSFYENDAKTFLVLDKEDLEHKLYYTTDAGVSFILLETHVKSYSWSSGEGLPTHLYVERREPTNTSSVIFMNASDLLKMDNKKRFNLLIENVQDFHIKKDFMFATRKVLDTIQLWICYRRGTFVKADFQTELNIIGFHVADVEDRRIFISVAHSHITSHLYISESSSDMKEIKFVRSLENVFTYIPNIIWASGWLSQTADESFTELYKVEGLTGIYIASKLARIPTFGSGIEAPIGPENLVSVITFDFGTTWRPIAAPKVDDEGQFINCTKDCSLHLSQKFSQLYPVTRSVSIMSSKLAPGVIMATGVVGKSIKGHPGVYLSRDAGLTWKQILKTYHFFNFGDHGGILIAVKYFKTKGETREILYSTDEGEKWHSKKFHSSDLKVYGLMTEPNSNTTVFTLFGSEIQEHRWLIIKIDLRNAFSYNCTPDDYKFWSPSSQNGESLTPCLLGAQKSYQRRVPHTNCYNGKDYNRPTRTEICQCNHWDFTCDYGFSRVNNHSPCIYNKSMTTADPYKIPDDCKPGKYYFRTRGYKKIEGDVCNAGFESRYLPQKLPCPFHELSSFILVAQRDRISRINLMTNEKEVVPIENLKNVIALDFAMKYNCIFYADIMSDKIIKHCLDGRKNAEVLVEAELASVEGMSYDWISEMLYFVDGTRSKIEAVRTSNDSLARIRITIIDSNKLIKPRGIVVHPIEGYLFWTEWSNAKPSITRANLDGTDLRVLFTKPDVVWPNGITIDYFAQRVYWVDASKDYIASCDLNGKTFIKILDHDSRVSHPFAVAVFKDLMYWDDWKINSIFSADKDHGIMIKAITNQMNNLMDMKIYAHSLQEGTNACSKGHNCTHICVGAPKGGYTCLCPDGMVKSSKTQECMCPGGMKPNTNKTCPQLGNTCGSGYFTCTSRICIPAVYRCDGEDDCGDNSDEIECSSVHPACPPHMFTCKSDNKCIPEYFACDYDLDCDDGSDEKDCKFNECFNNEFRCSNGRCISQKWHCDGEDDCRDGSDEVNCPEKNVTAVTCKPDEFRCPSNKICIPNQWRCDSDYDCSDGADETDCNTKVCEQWEYDCGDGKCIYKSWRCDGDKDCANGADEENCTSTMSPSRNIFFPTNACHDWMFRCNNNKCIPMWWKCDKVNDCGDRSDEIGCSTENNDTTITPTFTVSTIEPNCSSFQFECDSGACISKRYVCDGSADCANGEDERNCPIDSNSFCGPGTFQCRSNHVCLPISKHCDKVTHCADGSDEEDCFQIGTTDSHPKLICAPGKFDCDSTCIPLSSVCDNKQDCYDGRDEENCKKWRRVYQIENISVVSGSINATSFKISYWAKAPSDIQPQLEYLPSIGIASTDAWQNHSEWIKEKTQQFNNLKPFTSYNVTVYVRKGEEDSTYPIAFKNVSTFESVPSEPLNVNVTQLNGSRVQVSWSSPKEINGILRYYTVYYRPQTTTVARPALSVKVSPQEHSIVLESYFRGNITYDFWVRAHNTKYESANSNMVHLVFDDVSNMDSLHGLAVDIKNSFIELSWLPVKGAEGYVIQPSLQQPYPNMQPLRSNNTKIEIRNMVAGVQYTIRVSAFVKNYVGRPQTIQVTLPGEPLPEVPHITIQNTYDQINLKWETPKTNFENITYGVYYGTSLEELFEQSRIETTFNEVNLTDFLMPCEYYLISVGIVKPVGPGPLGRSPITLETNLNDKKPPRQLSAKLDMDKKIITLTWQHNCPQTHIYPSYLITVKDLVLNKTRKFELKRSTNTTLTHYFNDVTWGAIYNISVQTNTDDSEPLTVTVKAPELHGPRQLRVWPERNGTFVVYWKELDSTPPGMNFTYELIIYSGLWSNRSTEPLDIVNKFYASTPPILVNPEHLGGTSAAGKVFTFGMRIKTSDGYQSQISETESVEIQPDAAWFSRTMPSSSYSWISVPLIIVIILLGIIFYLIQRHKRLQNSFSRFANSHYDTKTGATRIGDTFDDDDHHHQEVPRFADDEPLVIA</sequence>
<dbReference type="GO" id="GO:0055038">
    <property type="term" value="C:recycling endosome membrane"/>
    <property type="evidence" value="ECO:0007669"/>
    <property type="project" value="UniProtKB-SubCell"/>
</dbReference>
<dbReference type="GO" id="GO:0032585">
    <property type="term" value="C:multivesicular body membrane"/>
    <property type="evidence" value="ECO:0007669"/>
    <property type="project" value="UniProtKB-SubCell"/>
</dbReference>
<evidence type="ECO:0000256" key="17">
    <source>
        <dbReference type="ARBA" id="ARBA00022824"/>
    </source>
</evidence>
<feature type="disulfide bond" evidence="26">
    <location>
        <begin position="1115"/>
        <end position="1133"/>
    </location>
</feature>
<feature type="domain" description="Fibronectin type-III" evidence="30">
    <location>
        <begin position="1612"/>
        <end position="1708"/>
    </location>
</feature>
<evidence type="ECO:0000256" key="15">
    <source>
        <dbReference type="ARBA" id="ARBA00022737"/>
    </source>
</evidence>
<dbReference type="GO" id="GO:0005886">
    <property type="term" value="C:plasma membrane"/>
    <property type="evidence" value="ECO:0007669"/>
    <property type="project" value="UniProtKB-SubCell"/>
</dbReference>
<evidence type="ECO:0000256" key="3">
    <source>
        <dbReference type="ARBA" id="ARBA00004162"/>
    </source>
</evidence>
<dbReference type="Pfam" id="PF00058">
    <property type="entry name" value="Ldl_recept_b"/>
    <property type="match status" value="2"/>
</dbReference>
<comment type="subcellular location">
    <subcellularLocation>
        <location evidence="3">Cell membrane</location>
        <topology evidence="3">Single-pass membrane protein</topology>
    </subcellularLocation>
    <subcellularLocation>
        <location evidence="4">Cytoplasmic vesicle</location>
        <location evidence="4">Secretory vesicle membrane</location>
        <topology evidence="4">Single-pass type I membrane protein</topology>
    </subcellularLocation>
    <subcellularLocation>
        <location evidence="2">Early endosome membrane</location>
        <topology evidence="2">Single-pass type I membrane protein</topology>
    </subcellularLocation>
    <subcellularLocation>
        <location evidence="1">Endoplasmic reticulum membrane</location>
        <topology evidence="1">Single-pass type I membrane protein</topology>
    </subcellularLocation>
    <subcellularLocation>
        <location evidence="7">Endosome</location>
        <location evidence="7">Multivesicular body membrane</location>
        <topology evidence="7">Single-pass type I membrane protein</topology>
    </subcellularLocation>
    <subcellularLocation>
        <location evidence="5">Golgi apparatus</location>
        <location evidence="5">trans-Golgi network membrane</location>
        <topology evidence="5">Single-pass type I membrane protein</topology>
    </subcellularLocation>
    <subcellularLocation>
        <location evidence="6">Recycling endosome membrane</location>
        <topology evidence="6">Single-pass type I membrane protein</topology>
    </subcellularLocation>
</comment>
<dbReference type="PROSITE" id="PS01209">
    <property type="entry name" value="LDLRA_1"/>
    <property type="match status" value="7"/>
</dbReference>
<keyword evidence="17" id="KW-0256">Endoplasmic reticulum</keyword>
<evidence type="ECO:0000256" key="2">
    <source>
        <dbReference type="ARBA" id="ARBA00004158"/>
    </source>
</evidence>
<dbReference type="Gene3D" id="2.120.10.30">
    <property type="entry name" value="TolB, C-terminal domain"/>
    <property type="match status" value="1"/>
</dbReference>
<name>A0A7R8YXD2_HERIL</name>
<dbReference type="GO" id="GO:0006892">
    <property type="term" value="P:post-Golgi vesicle-mediated transport"/>
    <property type="evidence" value="ECO:0007669"/>
    <property type="project" value="TreeGrafter"/>
</dbReference>
<dbReference type="SMART" id="SM00060">
    <property type="entry name" value="FN3"/>
    <property type="match status" value="5"/>
</dbReference>
<feature type="disulfide bond" evidence="26">
    <location>
        <begin position="1208"/>
        <end position="1223"/>
    </location>
</feature>
<feature type="domain" description="Fibronectin type-III" evidence="30">
    <location>
        <begin position="1800"/>
        <end position="1894"/>
    </location>
</feature>
<dbReference type="GO" id="GO:0005794">
    <property type="term" value="C:Golgi apparatus"/>
    <property type="evidence" value="ECO:0007669"/>
    <property type="project" value="UniProtKB-SubCell"/>
</dbReference>
<evidence type="ECO:0000256" key="6">
    <source>
        <dbReference type="ARBA" id="ARBA00004480"/>
    </source>
</evidence>
<feature type="disulfide bond" evidence="26">
    <location>
        <begin position="1380"/>
        <end position="1392"/>
    </location>
</feature>
<feature type="disulfide bond" evidence="26">
    <location>
        <begin position="1169"/>
        <end position="1184"/>
    </location>
</feature>
<keyword evidence="21" id="KW-0675">Receptor</keyword>
<feature type="disulfide bond" evidence="26">
    <location>
        <begin position="1489"/>
        <end position="1504"/>
    </location>
</feature>
<dbReference type="InterPro" id="IPR011042">
    <property type="entry name" value="6-blade_b-propeller_TolB-like"/>
</dbReference>
<keyword evidence="28" id="KW-1133">Transmembrane helix</keyword>
<dbReference type="InterPro" id="IPR036055">
    <property type="entry name" value="LDL_receptor-like_sf"/>
</dbReference>
<keyword evidence="19 28" id="KW-0472">Membrane</keyword>
<dbReference type="SUPFAM" id="SSF49265">
    <property type="entry name" value="Fibronectin type III"/>
    <property type="match status" value="3"/>
</dbReference>
<evidence type="ECO:0000256" key="16">
    <source>
        <dbReference type="ARBA" id="ARBA00022753"/>
    </source>
</evidence>
<dbReference type="PROSITE" id="PS50068">
    <property type="entry name" value="LDLRA_2"/>
    <property type="match status" value="9"/>
</dbReference>
<comment type="similarity">
    <text evidence="8">Belongs to the VPS10-related sortilin family. SORL1 subfamily.</text>
</comment>
<dbReference type="GO" id="GO:0030658">
    <property type="term" value="C:transport vesicle membrane"/>
    <property type="evidence" value="ECO:0007669"/>
    <property type="project" value="UniProtKB-SubCell"/>
</dbReference>
<keyword evidence="22" id="KW-0325">Glycoprotein</keyword>
<dbReference type="InterPro" id="IPR000742">
    <property type="entry name" value="EGF"/>
</dbReference>
<feature type="disulfide bond" evidence="26">
    <location>
        <begin position="1273"/>
        <end position="1285"/>
    </location>
</feature>
<dbReference type="Gene3D" id="2.60.40.10">
    <property type="entry name" value="Immunoglobulins"/>
    <property type="match status" value="2"/>
</dbReference>
<dbReference type="InterPro" id="IPR031778">
    <property type="entry name" value="Sortilin_N"/>
</dbReference>
<feature type="disulfide bond" evidence="26">
    <location>
        <begin position="1189"/>
        <end position="1201"/>
    </location>
</feature>
<dbReference type="SMART" id="SM00602">
    <property type="entry name" value="VPS10"/>
    <property type="match status" value="1"/>
</dbReference>
<evidence type="ECO:0000256" key="20">
    <source>
        <dbReference type="ARBA" id="ARBA00023157"/>
    </source>
</evidence>
<feature type="disulfide bond" evidence="26">
    <location>
        <begin position="1399"/>
        <end position="1414"/>
    </location>
</feature>
<dbReference type="PROSITE" id="PS51120">
    <property type="entry name" value="LDLRB"/>
    <property type="match status" value="2"/>
</dbReference>
<feature type="disulfide bond" evidence="26">
    <location>
        <begin position="1127"/>
        <end position="1142"/>
    </location>
</feature>
<evidence type="ECO:0000256" key="23">
    <source>
        <dbReference type="ARBA" id="ARBA00023329"/>
    </source>
</evidence>
<keyword evidence="13" id="KW-0254">Endocytosis</keyword>
<keyword evidence="18" id="KW-0333">Golgi apparatus</keyword>
<comment type="caution">
    <text evidence="26">Lacks conserved residue(s) required for the propagation of feature annotation.</text>
</comment>
<dbReference type="PANTHER" id="PTHR12106:SF27">
    <property type="entry name" value="SORTILIN-RELATED RECEPTOR"/>
    <property type="match status" value="1"/>
</dbReference>
<dbReference type="EMBL" id="LR899012">
    <property type="protein sequence ID" value="CAD7087782.1"/>
    <property type="molecule type" value="Genomic_DNA"/>
</dbReference>
<evidence type="ECO:0000256" key="28">
    <source>
        <dbReference type="SAM" id="Phobius"/>
    </source>
</evidence>
<keyword evidence="12" id="KW-0245">EGF-like domain</keyword>
<dbReference type="InParanoid" id="A0A7R8YXD2"/>
<feature type="transmembrane region" description="Helical" evidence="28">
    <location>
        <begin position="2112"/>
        <end position="2133"/>
    </location>
</feature>
<keyword evidence="28" id="KW-0812">Transmembrane</keyword>
<dbReference type="CDD" id="cd00063">
    <property type="entry name" value="FN3"/>
    <property type="match status" value="3"/>
</dbReference>
<keyword evidence="14 29" id="KW-0732">Signal</keyword>
<keyword evidence="15" id="KW-0677">Repeat</keyword>
<protein>
    <recommendedName>
        <fullName evidence="9">Sortilin-related receptor</fullName>
    </recommendedName>
    <alternativeName>
        <fullName evidence="24">Low-density lipoprotein receptor relative with 11 ligand-binding repeats</fullName>
    </alternativeName>
    <alternativeName>
        <fullName evidence="25">Sorting protein-related receptor containing LDLR class A repeats</fullName>
    </alternativeName>
</protein>
<keyword evidence="23" id="KW-0968">Cytoplasmic vesicle</keyword>
<evidence type="ECO:0000256" key="13">
    <source>
        <dbReference type="ARBA" id="ARBA00022583"/>
    </source>
</evidence>
<dbReference type="SUPFAM" id="SSF57424">
    <property type="entry name" value="LDL receptor-like module"/>
    <property type="match status" value="9"/>
</dbReference>
<dbReference type="InterPro" id="IPR031777">
    <property type="entry name" value="Sortilin_C"/>
</dbReference>
<evidence type="ECO:0000256" key="22">
    <source>
        <dbReference type="ARBA" id="ARBA00023180"/>
    </source>
</evidence>
<feature type="disulfide bond" evidence="26">
    <location>
        <begin position="1324"/>
        <end position="1336"/>
    </location>
</feature>
<evidence type="ECO:0000256" key="24">
    <source>
        <dbReference type="ARBA" id="ARBA00029896"/>
    </source>
</evidence>
<evidence type="ECO:0000256" key="12">
    <source>
        <dbReference type="ARBA" id="ARBA00022536"/>
    </source>
</evidence>
<dbReference type="Gene3D" id="2.40.128.620">
    <property type="match status" value="1"/>
</dbReference>
<dbReference type="CDD" id="cd00112">
    <property type="entry name" value="LDLa"/>
    <property type="match status" value="9"/>
</dbReference>
<dbReference type="FunFam" id="4.10.400.10:FF:000034">
    <property type="entry name" value="Low-density lipoprotein receptor-related protein 2"/>
    <property type="match status" value="2"/>
</dbReference>
<evidence type="ECO:0000313" key="32">
    <source>
        <dbReference type="Proteomes" id="UP000594454"/>
    </source>
</evidence>
<feature type="repeat" description="LDL-receptor class B" evidence="27">
    <location>
        <begin position="913"/>
        <end position="958"/>
    </location>
</feature>
<dbReference type="SUPFAM" id="SSF63825">
    <property type="entry name" value="YWTD domain"/>
    <property type="match status" value="1"/>
</dbReference>
<dbReference type="Pfam" id="PF00041">
    <property type="entry name" value="fn3"/>
    <property type="match status" value="1"/>
</dbReference>
<feature type="disulfide bond" evidence="26">
    <location>
        <begin position="1343"/>
        <end position="1358"/>
    </location>
</feature>
<dbReference type="PANTHER" id="PTHR12106">
    <property type="entry name" value="SORTILIN RELATED"/>
    <property type="match status" value="1"/>
</dbReference>
<feature type="disulfide bond" evidence="26">
    <location>
        <begin position="1108"/>
        <end position="1120"/>
    </location>
</feature>
<feature type="disulfide bond" evidence="26">
    <location>
        <begin position="1442"/>
        <end position="1457"/>
    </location>
</feature>
<feature type="repeat" description="LDL-receptor class B" evidence="27">
    <location>
        <begin position="959"/>
        <end position="1003"/>
    </location>
</feature>
<evidence type="ECO:0000256" key="14">
    <source>
        <dbReference type="ARBA" id="ARBA00022729"/>
    </source>
</evidence>
<dbReference type="InterPro" id="IPR023415">
    <property type="entry name" value="LDLR_class-A_CS"/>
</dbReference>
<evidence type="ECO:0000256" key="27">
    <source>
        <dbReference type="PROSITE-ProRule" id="PRU00461"/>
    </source>
</evidence>
<feature type="disulfide bond" evidence="26">
    <location>
        <begin position="1280"/>
        <end position="1298"/>
    </location>
</feature>
<dbReference type="GO" id="GO:0006897">
    <property type="term" value="P:endocytosis"/>
    <property type="evidence" value="ECO:0007669"/>
    <property type="project" value="UniProtKB-KW"/>
</dbReference>
<feature type="disulfide bond" evidence="26">
    <location>
        <begin position="1331"/>
        <end position="1349"/>
    </location>
</feature>
<dbReference type="Proteomes" id="UP000594454">
    <property type="component" value="Chromosome 4"/>
</dbReference>
<dbReference type="SMART" id="SM00192">
    <property type="entry name" value="LDLa"/>
    <property type="match status" value="9"/>
</dbReference>
<dbReference type="SMART" id="SM00135">
    <property type="entry name" value="LY"/>
    <property type="match status" value="5"/>
</dbReference>
<evidence type="ECO:0000256" key="9">
    <source>
        <dbReference type="ARBA" id="ARBA00013467"/>
    </source>
</evidence>
<feature type="disulfide bond" evidence="26">
    <location>
        <begin position="1387"/>
        <end position="1405"/>
    </location>
</feature>
<dbReference type="SUPFAM" id="SSF110296">
    <property type="entry name" value="Oligoxyloglucan reducing end-specific cellobiohydrolase"/>
    <property type="match status" value="1"/>
</dbReference>
<keyword evidence="32" id="KW-1185">Reference proteome</keyword>
<dbReference type="Gene3D" id="4.10.400.10">
    <property type="entry name" value="Low-density Lipoprotein Receptor"/>
    <property type="match status" value="8"/>
</dbReference>
<evidence type="ECO:0000259" key="30">
    <source>
        <dbReference type="PROSITE" id="PS50853"/>
    </source>
</evidence>
<evidence type="ECO:0000256" key="11">
    <source>
        <dbReference type="ARBA" id="ARBA00022475"/>
    </source>
</evidence>
<dbReference type="InterPro" id="IPR050310">
    <property type="entry name" value="VPS10-sortilin"/>
</dbReference>
<dbReference type="OMA" id="LCPDGME"/>
<dbReference type="GO" id="GO:0005789">
    <property type="term" value="C:endoplasmic reticulum membrane"/>
    <property type="evidence" value="ECO:0007669"/>
    <property type="project" value="UniProtKB-SubCell"/>
</dbReference>
<feature type="disulfide bond" evidence="26">
    <location>
        <begin position="1196"/>
        <end position="1214"/>
    </location>
</feature>
<evidence type="ECO:0000256" key="10">
    <source>
        <dbReference type="ARBA" id="ARBA00022448"/>
    </source>
</evidence>
<accession>A0A7R8YXD2</accession>
<dbReference type="InterPro" id="IPR003961">
    <property type="entry name" value="FN3_dom"/>
</dbReference>
<evidence type="ECO:0000256" key="1">
    <source>
        <dbReference type="ARBA" id="ARBA00004115"/>
    </source>
</evidence>